<proteinExistence type="predicted"/>
<gene>
    <name evidence="2" type="ORF">Tci_703936</name>
</gene>
<dbReference type="EMBL" id="BKCJ010601065">
    <property type="protein sequence ID" value="GFB31965.1"/>
    <property type="molecule type" value="Genomic_DNA"/>
</dbReference>
<feature type="region of interest" description="Disordered" evidence="1">
    <location>
        <begin position="1"/>
        <end position="99"/>
    </location>
</feature>
<evidence type="ECO:0000256" key="1">
    <source>
        <dbReference type="SAM" id="MobiDB-lite"/>
    </source>
</evidence>
<evidence type="ECO:0000313" key="2">
    <source>
        <dbReference type="EMBL" id="GFB31965.1"/>
    </source>
</evidence>
<dbReference type="AlphaFoldDB" id="A0A699LFT7"/>
<accession>A0A699LFT7</accession>
<feature type="compositionally biased region" description="Basic residues" evidence="1">
    <location>
        <begin position="26"/>
        <end position="35"/>
    </location>
</feature>
<organism evidence="2">
    <name type="scientific">Tanacetum cinerariifolium</name>
    <name type="common">Dalmatian daisy</name>
    <name type="synonym">Chrysanthemum cinerariifolium</name>
    <dbReference type="NCBI Taxonomy" id="118510"/>
    <lineage>
        <taxon>Eukaryota</taxon>
        <taxon>Viridiplantae</taxon>
        <taxon>Streptophyta</taxon>
        <taxon>Embryophyta</taxon>
        <taxon>Tracheophyta</taxon>
        <taxon>Spermatophyta</taxon>
        <taxon>Magnoliopsida</taxon>
        <taxon>eudicotyledons</taxon>
        <taxon>Gunneridae</taxon>
        <taxon>Pentapetalae</taxon>
        <taxon>asterids</taxon>
        <taxon>campanulids</taxon>
        <taxon>Asterales</taxon>
        <taxon>Asteraceae</taxon>
        <taxon>Asteroideae</taxon>
        <taxon>Anthemideae</taxon>
        <taxon>Anthemidinae</taxon>
        <taxon>Tanacetum</taxon>
    </lineage>
</organism>
<feature type="compositionally biased region" description="Basic and acidic residues" evidence="1">
    <location>
        <begin position="7"/>
        <end position="20"/>
    </location>
</feature>
<feature type="non-terminal residue" evidence="2">
    <location>
        <position position="1"/>
    </location>
</feature>
<sequence length="182" mass="20786">RSKKILRKSDHDGDDKDVDPSARLNQGKKTKRKRTKELESSKKTSTTKETSKGNALTKGSKFDKSVHAEESIAEPTEEHDLFKQPPRPPNLDPEWNTHQVIDNHPEQPWFNDMVYAEKGPLTFGKLLATPIDFSKFAMKRLKIDKLTKAHLVGLIYNLLKGTCQSSIELEYNMEECYKALSD</sequence>
<protein>
    <submittedName>
        <fullName evidence="2">Uncharacterized protein</fullName>
    </submittedName>
</protein>
<feature type="compositionally biased region" description="Basic and acidic residues" evidence="1">
    <location>
        <begin position="60"/>
        <end position="82"/>
    </location>
</feature>
<reference evidence="2" key="1">
    <citation type="journal article" date="2019" name="Sci. Rep.">
        <title>Draft genome of Tanacetum cinerariifolium, the natural source of mosquito coil.</title>
        <authorList>
            <person name="Yamashiro T."/>
            <person name="Shiraishi A."/>
            <person name="Satake H."/>
            <person name="Nakayama K."/>
        </authorList>
    </citation>
    <scope>NUCLEOTIDE SEQUENCE</scope>
</reference>
<comment type="caution">
    <text evidence="2">The sequence shown here is derived from an EMBL/GenBank/DDBJ whole genome shotgun (WGS) entry which is preliminary data.</text>
</comment>
<name>A0A699LFT7_TANCI</name>